<dbReference type="GO" id="GO:0007017">
    <property type="term" value="P:microtubule-based process"/>
    <property type="evidence" value="ECO:0007669"/>
    <property type="project" value="InterPro"/>
</dbReference>
<keyword evidence="3" id="KW-1185">Reference proteome</keyword>
<accession>A0AAV0GZM9</accession>
<dbReference type="SMART" id="SM01375">
    <property type="entry name" value="Dynein_light"/>
    <property type="match status" value="1"/>
</dbReference>
<reference evidence="2" key="1">
    <citation type="submission" date="2022-08" db="EMBL/GenBank/DDBJ databases">
        <authorList>
            <person name="Gutierrez-Valencia J."/>
        </authorList>
    </citation>
    <scope>NUCLEOTIDE SEQUENCE</scope>
</reference>
<dbReference type="SUPFAM" id="SSF54648">
    <property type="entry name" value="DLC"/>
    <property type="match status" value="1"/>
</dbReference>
<dbReference type="Pfam" id="PF01221">
    <property type="entry name" value="Dynein_light"/>
    <property type="match status" value="1"/>
</dbReference>
<comment type="similarity">
    <text evidence="1">Belongs to the dynein light chain family.</text>
</comment>
<keyword evidence="1" id="KW-0206">Cytoskeleton</keyword>
<keyword evidence="1" id="KW-0243">Dynein</keyword>
<name>A0AAV0GZM9_9ROSI</name>
<evidence type="ECO:0000256" key="1">
    <source>
        <dbReference type="RuleBase" id="RU365010"/>
    </source>
</evidence>
<evidence type="ECO:0000313" key="2">
    <source>
        <dbReference type="EMBL" id="CAI0377813.1"/>
    </source>
</evidence>
<organism evidence="2 3">
    <name type="scientific">Linum tenue</name>
    <dbReference type="NCBI Taxonomy" id="586396"/>
    <lineage>
        <taxon>Eukaryota</taxon>
        <taxon>Viridiplantae</taxon>
        <taxon>Streptophyta</taxon>
        <taxon>Embryophyta</taxon>
        <taxon>Tracheophyta</taxon>
        <taxon>Spermatophyta</taxon>
        <taxon>Magnoliopsida</taxon>
        <taxon>eudicotyledons</taxon>
        <taxon>Gunneridae</taxon>
        <taxon>Pentapetalae</taxon>
        <taxon>rosids</taxon>
        <taxon>fabids</taxon>
        <taxon>Malpighiales</taxon>
        <taxon>Linaceae</taxon>
        <taxon>Linum</taxon>
    </lineage>
</organism>
<protein>
    <recommendedName>
        <fullName evidence="1">Dynein light chain</fullName>
    </recommendedName>
</protein>
<dbReference type="InterPro" id="IPR001372">
    <property type="entry name" value="Dynein_light_chain_typ-1/2"/>
</dbReference>
<dbReference type="Proteomes" id="UP001154282">
    <property type="component" value="Unassembled WGS sequence"/>
</dbReference>
<dbReference type="AlphaFoldDB" id="A0AAV0GZM9"/>
<proteinExistence type="inferred from homology"/>
<keyword evidence="1" id="KW-0493">Microtubule</keyword>
<dbReference type="GO" id="GO:0005874">
    <property type="term" value="C:microtubule"/>
    <property type="evidence" value="ECO:0007669"/>
    <property type="project" value="UniProtKB-KW"/>
</dbReference>
<dbReference type="GO" id="GO:0045505">
    <property type="term" value="F:dynein intermediate chain binding"/>
    <property type="evidence" value="ECO:0007669"/>
    <property type="project" value="TreeGrafter"/>
</dbReference>
<dbReference type="EMBL" id="CAMGYJ010000002">
    <property type="protein sequence ID" value="CAI0377813.1"/>
    <property type="molecule type" value="Genomic_DNA"/>
</dbReference>
<dbReference type="InterPro" id="IPR037177">
    <property type="entry name" value="DLC_sf"/>
</dbReference>
<evidence type="ECO:0000313" key="3">
    <source>
        <dbReference type="Proteomes" id="UP001154282"/>
    </source>
</evidence>
<dbReference type="Gene3D" id="3.30.740.10">
    <property type="entry name" value="Protein Inhibitor Of Neuronal Nitric Oxide Synthase"/>
    <property type="match status" value="1"/>
</dbReference>
<gene>
    <name evidence="2" type="ORF">LITE_LOCUS1619</name>
</gene>
<comment type="caution">
    <text evidence="2">The sequence shown here is derived from an EMBL/GenBank/DDBJ whole genome shotgun (WGS) entry which is preliminary data.</text>
</comment>
<sequence>MLIATINPNPTRLAVCLEKEFDGAYGPAWHCITGKSFGSFVTHPNDGFVYFSVDNIRFLLFKMEVRPLIKPKPPRLLKLTINE</sequence>
<keyword evidence="1" id="KW-0963">Cytoplasm</keyword>
<comment type="subcellular location">
    <subcellularLocation>
        <location evidence="1">Cytoplasm</location>
        <location evidence="1">Cytoskeleton</location>
    </subcellularLocation>
</comment>
<keyword evidence="1" id="KW-0505">Motor protein</keyword>
<dbReference type="PANTHER" id="PTHR11886">
    <property type="entry name" value="DYNEIN LIGHT CHAIN"/>
    <property type="match status" value="1"/>
</dbReference>
<dbReference type="PANTHER" id="PTHR11886:SF56">
    <property type="entry name" value="OS02G0580400 PROTEIN"/>
    <property type="match status" value="1"/>
</dbReference>
<dbReference type="GO" id="GO:0005868">
    <property type="term" value="C:cytoplasmic dynein complex"/>
    <property type="evidence" value="ECO:0007669"/>
    <property type="project" value="TreeGrafter"/>
</dbReference>